<dbReference type="InterPro" id="IPR055372">
    <property type="entry name" value="CBM96"/>
</dbReference>
<dbReference type="Gene3D" id="2.60.40.10">
    <property type="entry name" value="Immunoglobulins"/>
    <property type="match status" value="1"/>
</dbReference>
<evidence type="ECO:0000256" key="1">
    <source>
        <dbReference type="ARBA" id="ARBA00004613"/>
    </source>
</evidence>
<keyword evidence="2" id="KW-0964">Secreted</keyword>
<feature type="domain" description="Carbohydrate-binding module family 96" evidence="5">
    <location>
        <begin position="35"/>
        <end position="195"/>
    </location>
</feature>
<keyword evidence="7" id="KW-1185">Reference proteome</keyword>
<evidence type="ECO:0000256" key="2">
    <source>
        <dbReference type="ARBA" id="ARBA00022525"/>
    </source>
</evidence>
<protein>
    <recommendedName>
        <fullName evidence="5">Carbohydrate-binding module family 96 domain-containing protein</fullName>
    </recommendedName>
</protein>
<dbReference type="InterPro" id="IPR013783">
    <property type="entry name" value="Ig-like_fold"/>
</dbReference>
<gene>
    <name evidence="6" type="ORF">Mco01_11990</name>
</gene>
<reference evidence="6 7" key="1">
    <citation type="submission" date="2021-01" db="EMBL/GenBank/DDBJ databases">
        <title>Whole genome shotgun sequence of Microbispora corallina NBRC 16416.</title>
        <authorList>
            <person name="Komaki H."/>
            <person name="Tamura T."/>
        </authorList>
    </citation>
    <scope>NUCLEOTIDE SEQUENCE [LARGE SCALE GENOMIC DNA]</scope>
    <source>
        <strain evidence="6 7">NBRC 16416</strain>
    </source>
</reference>
<feature type="chain" id="PRO_5046812242" description="Carbohydrate-binding module family 96 domain-containing protein" evidence="4">
    <location>
        <begin position="28"/>
        <end position="511"/>
    </location>
</feature>
<keyword evidence="3 4" id="KW-0732">Signal</keyword>
<feature type="signal peptide" evidence="4">
    <location>
        <begin position="1"/>
        <end position="27"/>
    </location>
</feature>
<sequence length="511" mass="54553">MKSVTWIRRASVLLLLPPLVGISHADAAVVQTGKPVVMTYVSSKHQNQSYWQEKTAPVGYNAGTHTVNRSFFQFDVSQYAGKHIVGATLRLIHTNMACNQGIELWKTTRISPETTWKEQPRWLKKLDLAIPAVGGAGVCDGGSVEWDATAAVADAAATGRKYVTLGLRAEDETNSAAWYLFTNDSTWDSSGLQVTYNTPPDVPSALTVGQSAIPCSSASRPYLPTSTPELHARLTDPDSDATAEQVTAQFEWGTLDGATLGEQASLTALAPNDASVRILSGQLADGTTYRWRVRTQDATESGPWSQWCAFTVDMTAPDRQPDVTSVDYPENGLGGHVGLAGEFTFTPNGVDDVAGYRYGLSGDISHQVPAGADGSAKVLIKPRMDWGNSLSVASVDRAGNIGPIHVYAFYVNSVESPTIGSADYPEWEYGGGIGVPGSFTFSANGFSDVIAAYRYTFDGVTTEVAAGADGSAAVTVTPISADQDTLYVQAVDRDGDSLWDGQYEFFVNPAS</sequence>
<evidence type="ECO:0000259" key="5">
    <source>
        <dbReference type="Pfam" id="PF24517"/>
    </source>
</evidence>
<name>A0ABQ4FTR3_9ACTN</name>
<dbReference type="Proteomes" id="UP000603904">
    <property type="component" value="Unassembled WGS sequence"/>
</dbReference>
<evidence type="ECO:0000313" key="7">
    <source>
        <dbReference type="Proteomes" id="UP000603904"/>
    </source>
</evidence>
<dbReference type="Pfam" id="PF24517">
    <property type="entry name" value="CBM96"/>
    <property type="match status" value="1"/>
</dbReference>
<dbReference type="EMBL" id="BOOC01000003">
    <property type="protein sequence ID" value="GIH38199.1"/>
    <property type="molecule type" value="Genomic_DNA"/>
</dbReference>
<comment type="subcellular location">
    <subcellularLocation>
        <location evidence="1">Secreted</location>
    </subcellularLocation>
</comment>
<organism evidence="6 7">
    <name type="scientific">Microbispora corallina</name>
    <dbReference type="NCBI Taxonomy" id="83302"/>
    <lineage>
        <taxon>Bacteria</taxon>
        <taxon>Bacillati</taxon>
        <taxon>Actinomycetota</taxon>
        <taxon>Actinomycetes</taxon>
        <taxon>Streptosporangiales</taxon>
        <taxon>Streptosporangiaceae</taxon>
        <taxon>Microbispora</taxon>
    </lineage>
</organism>
<dbReference type="NCBIfam" id="NF033679">
    <property type="entry name" value="DNRLRE_dom"/>
    <property type="match status" value="1"/>
</dbReference>
<comment type="caution">
    <text evidence="6">The sequence shown here is derived from an EMBL/GenBank/DDBJ whole genome shotgun (WGS) entry which is preliminary data.</text>
</comment>
<accession>A0ABQ4FTR3</accession>
<evidence type="ECO:0000313" key="6">
    <source>
        <dbReference type="EMBL" id="GIH38199.1"/>
    </source>
</evidence>
<evidence type="ECO:0000256" key="4">
    <source>
        <dbReference type="SAM" id="SignalP"/>
    </source>
</evidence>
<dbReference type="RefSeq" id="WP_204055844.1">
    <property type="nucleotide sequence ID" value="NZ_BAAAGP010000003.1"/>
</dbReference>
<evidence type="ECO:0000256" key="3">
    <source>
        <dbReference type="ARBA" id="ARBA00022729"/>
    </source>
</evidence>
<proteinExistence type="predicted"/>